<dbReference type="SUPFAM" id="SSF57845">
    <property type="entry name" value="B-box zinc-binding domain"/>
    <property type="match status" value="1"/>
</dbReference>
<proteinExistence type="predicted"/>
<dbReference type="InterPro" id="IPR013083">
    <property type="entry name" value="Znf_RING/FYVE/PHD"/>
</dbReference>
<evidence type="ECO:0000256" key="5">
    <source>
        <dbReference type="ARBA" id="ARBA00022859"/>
    </source>
</evidence>
<evidence type="ECO:0000256" key="4">
    <source>
        <dbReference type="ARBA" id="ARBA00022833"/>
    </source>
</evidence>
<dbReference type="Pfam" id="PF13765">
    <property type="entry name" value="PRY"/>
    <property type="match status" value="1"/>
</dbReference>
<dbReference type="Gene3D" id="3.30.160.60">
    <property type="entry name" value="Classic Zinc Finger"/>
    <property type="match status" value="1"/>
</dbReference>
<dbReference type="PROSITE" id="PS50188">
    <property type="entry name" value="B302_SPRY"/>
    <property type="match status" value="1"/>
</dbReference>
<dbReference type="Gene3D" id="2.60.120.920">
    <property type="match status" value="1"/>
</dbReference>
<dbReference type="InterPro" id="IPR001870">
    <property type="entry name" value="B30.2/SPRY"/>
</dbReference>
<name>A0A3B4F2I5_9CICH</name>
<dbReference type="AlphaFoldDB" id="A0A3B4F2I5"/>
<sequence length="623" mass="70418">LAEDLEDELTCSICLSTFDCPVTIPCGHNFCQDCLLATWKESYSCPQCRTLFATRPELKKNTVLTAVVETFKVRSSKNEPNLTAEESQVKKKEILRCDTCMEAEASKTCLTCMASYCEEHLRPHRENPIFRLHSLSEPVGDLLERICPDHHKLMELFCTQHDRPICSFCLQQVHKGCSFTTPDEQRSRKESDLRSNLGLLDGKIVKNETIIFEMKDMQNKLKDLATSRKRALTAEYQQMKEMLVQDEREALNAVDREVETGQTKLRVLMKKFGDNIDNMTKAKEEIHSLLSRSQTQAFLQAPFNLPQAINFEPYSPKISLDSKKVLASQAFAAALKQHLTEIFKQPTVVAVTKSSHKFEVHAALSFKSLSLKSDICTFNFINTSLVFLEPKPKNPQTTGDGMGDKNTGRSMENLLEFGGKPRGRTPAAEPKQKPGKRQIFAFYAKPYGTVLTFNPRTAHKRIALTENFTKASVSDDHINYPDCPERFAVCSQVLASKGFSTGRHYWEVRLSSSNFVGIGLAYNNIDRKGPTSRLGRNAQSWCVEWFNVKLSVWHNSSETVLANPNPKRVGVLLDCEAGTATFYNVADRAYPFHSFMFPFAQAVYPAFWIFSSGSFITLCKLHN</sequence>
<evidence type="ECO:0000256" key="1">
    <source>
        <dbReference type="ARBA" id="ARBA00022588"/>
    </source>
</evidence>
<dbReference type="InterPro" id="IPR013320">
    <property type="entry name" value="ConA-like_dom_sf"/>
</dbReference>
<evidence type="ECO:0000256" key="2">
    <source>
        <dbReference type="ARBA" id="ARBA00022723"/>
    </source>
</evidence>
<evidence type="ECO:0000313" key="11">
    <source>
        <dbReference type="Ensembl" id="ENSPNYP00000004163.1"/>
    </source>
</evidence>
<dbReference type="InterPro" id="IPR003879">
    <property type="entry name" value="Butyrophylin_SPRY"/>
</dbReference>
<keyword evidence="3 6" id="KW-0863">Zinc-finger</keyword>
<dbReference type="GO" id="GO:0005737">
    <property type="term" value="C:cytoplasm"/>
    <property type="evidence" value="ECO:0007669"/>
    <property type="project" value="UniProtKB-ARBA"/>
</dbReference>
<dbReference type="InterPro" id="IPR000315">
    <property type="entry name" value="Znf_B-box"/>
</dbReference>
<dbReference type="SMART" id="SM00449">
    <property type="entry name" value="SPRY"/>
    <property type="match status" value="1"/>
</dbReference>
<keyword evidence="1" id="KW-0399">Innate immunity</keyword>
<keyword evidence="4" id="KW-0862">Zinc</keyword>
<dbReference type="InterPro" id="IPR051051">
    <property type="entry name" value="E3_ubiq-ligase_TRIM/RNF"/>
</dbReference>
<evidence type="ECO:0000256" key="8">
    <source>
        <dbReference type="SAM" id="MobiDB-lite"/>
    </source>
</evidence>
<keyword evidence="7" id="KW-0175">Coiled coil</keyword>
<dbReference type="CDD" id="cd16597">
    <property type="entry name" value="RING-HC_TRIM25_C-IV"/>
    <property type="match status" value="1"/>
</dbReference>
<feature type="region of interest" description="Disordered" evidence="8">
    <location>
        <begin position="392"/>
        <end position="434"/>
    </location>
</feature>
<dbReference type="InterPro" id="IPR003877">
    <property type="entry name" value="SPRY_dom"/>
</dbReference>
<dbReference type="Pfam" id="PF13445">
    <property type="entry name" value="zf-RING_UBOX"/>
    <property type="match status" value="1"/>
</dbReference>
<dbReference type="Pfam" id="PF00643">
    <property type="entry name" value="zf-B_box"/>
    <property type="match status" value="1"/>
</dbReference>
<dbReference type="SMART" id="SM00589">
    <property type="entry name" value="PRY"/>
    <property type="match status" value="1"/>
</dbReference>
<dbReference type="CDD" id="cd19769">
    <property type="entry name" value="Bbox2_TRIM16-like"/>
    <property type="match status" value="1"/>
</dbReference>
<reference evidence="11" key="1">
    <citation type="submission" date="2023-09" db="UniProtKB">
        <authorList>
            <consortium name="Ensembl"/>
        </authorList>
    </citation>
    <scope>IDENTIFICATION</scope>
</reference>
<dbReference type="InterPro" id="IPR027370">
    <property type="entry name" value="Znf-RING_euk"/>
</dbReference>
<feature type="domain" description="B30.2/SPRY" evidence="10">
    <location>
        <begin position="431"/>
        <end position="623"/>
    </location>
</feature>
<dbReference type="PRINTS" id="PR01407">
    <property type="entry name" value="BUTYPHLNCDUF"/>
</dbReference>
<evidence type="ECO:0000256" key="6">
    <source>
        <dbReference type="PROSITE-ProRule" id="PRU00175"/>
    </source>
</evidence>
<dbReference type="GeneTree" id="ENSGT00940000164979"/>
<dbReference type="GO" id="GO:0008270">
    <property type="term" value="F:zinc ion binding"/>
    <property type="evidence" value="ECO:0007669"/>
    <property type="project" value="UniProtKB-KW"/>
</dbReference>
<dbReference type="Ensembl" id="ENSPNYT00000004268.1">
    <property type="protein sequence ID" value="ENSPNYP00000004163.1"/>
    <property type="gene ID" value="ENSPNYG00000003210.1"/>
</dbReference>
<dbReference type="PROSITE" id="PS00518">
    <property type="entry name" value="ZF_RING_1"/>
    <property type="match status" value="1"/>
</dbReference>
<dbReference type="InterPro" id="IPR017907">
    <property type="entry name" value="Znf_RING_CS"/>
</dbReference>
<keyword evidence="2" id="KW-0479">Metal-binding</keyword>
<dbReference type="Gene3D" id="4.10.830.40">
    <property type="match status" value="1"/>
</dbReference>
<accession>A0A3B4F2I5</accession>
<dbReference type="InterPro" id="IPR006574">
    <property type="entry name" value="PRY"/>
</dbReference>
<dbReference type="SUPFAM" id="SSF57850">
    <property type="entry name" value="RING/U-box"/>
    <property type="match status" value="1"/>
</dbReference>
<dbReference type="PANTHER" id="PTHR25465">
    <property type="entry name" value="B-BOX DOMAIN CONTAINING"/>
    <property type="match status" value="1"/>
</dbReference>
<feature type="domain" description="RING-type" evidence="9">
    <location>
        <begin position="11"/>
        <end position="49"/>
    </location>
</feature>
<dbReference type="SMART" id="SM00184">
    <property type="entry name" value="RING"/>
    <property type="match status" value="1"/>
</dbReference>
<dbReference type="GO" id="GO:0045087">
    <property type="term" value="P:innate immune response"/>
    <property type="evidence" value="ECO:0007669"/>
    <property type="project" value="UniProtKB-KW"/>
</dbReference>
<dbReference type="PROSITE" id="PS50089">
    <property type="entry name" value="ZF_RING_2"/>
    <property type="match status" value="1"/>
</dbReference>
<evidence type="ECO:0000259" key="10">
    <source>
        <dbReference type="PROSITE" id="PS50188"/>
    </source>
</evidence>
<keyword evidence="5" id="KW-0391">Immunity</keyword>
<protein>
    <submittedName>
        <fullName evidence="11">E3 ubiquitin/ISG15 ligase TRIM25-like</fullName>
    </submittedName>
</protein>
<dbReference type="InterPro" id="IPR043136">
    <property type="entry name" value="B30.2/SPRY_sf"/>
</dbReference>
<dbReference type="SUPFAM" id="SSF49899">
    <property type="entry name" value="Concanavalin A-like lectins/glucanases"/>
    <property type="match status" value="1"/>
</dbReference>
<organism evidence="11">
    <name type="scientific">Pundamilia nyererei</name>
    <dbReference type="NCBI Taxonomy" id="303518"/>
    <lineage>
        <taxon>Eukaryota</taxon>
        <taxon>Metazoa</taxon>
        <taxon>Chordata</taxon>
        <taxon>Craniata</taxon>
        <taxon>Vertebrata</taxon>
        <taxon>Euteleostomi</taxon>
        <taxon>Actinopterygii</taxon>
        <taxon>Neopterygii</taxon>
        <taxon>Teleostei</taxon>
        <taxon>Neoteleostei</taxon>
        <taxon>Acanthomorphata</taxon>
        <taxon>Ovalentaria</taxon>
        <taxon>Cichlomorphae</taxon>
        <taxon>Cichliformes</taxon>
        <taxon>Cichlidae</taxon>
        <taxon>African cichlids</taxon>
        <taxon>Pseudocrenilabrinae</taxon>
        <taxon>Haplochromini</taxon>
        <taxon>Pundamilia</taxon>
    </lineage>
</organism>
<dbReference type="Pfam" id="PF00622">
    <property type="entry name" value="SPRY"/>
    <property type="match status" value="1"/>
</dbReference>
<dbReference type="PANTHER" id="PTHR25465:SF77">
    <property type="entry name" value="E3 UBIQUITIN_ISG15 LIGASE TRIM25"/>
    <property type="match status" value="1"/>
</dbReference>
<dbReference type="Gene3D" id="3.30.40.10">
    <property type="entry name" value="Zinc/RING finger domain, C3HC4 (zinc finger)"/>
    <property type="match status" value="1"/>
</dbReference>
<evidence type="ECO:0000256" key="7">
    <source>
        <dbReference type="SAM" id="Coils"/>
    </source>
</evidence>
<evidence type="ECO:0000259" key="9">
    <source>
        <dbReference type="PROSITE" id="PS50089"/>
    </source>
</evidence>
<evidence type="ECO:0000256" key="3">
    <source>
        <dbReference type="ARBA" id="ARBA00022771"/>
    </source>
</evidence>
<feature type="coiled-coil region" evidence="7">
    <location>
        <begin position="222"/>
        <end position="249"/>
    </location>
</feature>
<dbReference type="InterPro" id="IPR001841">
    <property type="entry name" value="Znf_RING"/>
</dbReference>